<dbReference type="RefSeq" id="WP_310144640.1">
    <property type="nucleotide sequence ID" value="NZ_JAVDTR010000016.1"/>
</dbReference>
<sequence length="198" mass="22105">MRKGLIIVGLCLLVILGFGAMQGSHVNEINALPHDGQIVKSKEINGYGQVVLFVDHQDHSFGIAKIEKKFGFLHRFAGSSYGRTIEQGKPFEATGLGDPNRFIVGVVTTRDSNIKYIAVGNHLKGVSSSQSYELSLEEVKANPDDYQLEEVDDLYALFVLDEYTEENWTIRAFDQDGNIVADKIFGGEVRYMNEERVD</sequence>
<dbReference type="EMBL" id="JAVDTR010000016">
    <property type="protein sequence ID" value="MDR6726385.1"/>
    <property type="molecule type" value="Genomic_DNA"/>
</dbReference>
<organism evidence="1 2">
    <name type="scientific">Paenibacillus amylolyticus</name>
    <dbReference type="NCBI Taxonomy" id="1451"/>
    <lineage>
        <taxon>Bacteria</taxon>
        <taxon>Bacillati</taxon>
        <taxon>Bacillota</taxon>
        <taxon>Bacilli</taxon>
        <taxon>Bacillales</taxon>
        <taxon>Paenibacillaceae</taxon>
        <taxon>Paenibacillus</taxon>
    </lineage>
</organism>
<dbReference type="AlphaFoldDB" id="A0AAP5H718"/>
<protein>
    <submittedName>
        <fullName evidence="1">Uncharacterized protein</fullName>
    </submittedName>
</protein>
<dbReference type="Proteomes" id="UP001254832">
    <property type="component" value="Unassembled WGS sequence"/>
</dbReference>
<name>A0AAP5H718_PAEAM</name>
<proteinExistence type="predicted"/>
<gene>
    <name evidence="1" type="ORF">J2W91_004896</name>
</gene>
<evidence type="ECO:0000313" key="1">
    <source>
        <dbReference type="EMBL" id="MDR6726385.1"/>
    </source>
</evidence>
<accession>A0AAP5H718</accession>
<evidence type="ECO:0000313" key="2">
    <source>
        <dbReference type="Proteomes" id="UP001254832"/>
    </source>
</evidence>
<reference evidence="1" key="1">
    <citation type="submission" date="2023-07" db="EMBL/GenBank/DDBJ databases">
        <title>Sorghum-associated microbial communities from plants grown in Nebraska, USA.</title>
        <authorList>
            <person name="Schachtman D."/>
        </authorList>
    </citation>
    <scope>NUCLEOTIDE SEQUENCE</scope>
    <source>
        <strain evidence="1">BE80</strain>
    </source>
</reference>
<comment type="caution">
    <text evidence="1">The sequence shown here is derived from an EMBL/GenBank/DDBJ whole genome shotgun (WGS) entry which is preliminary data.</text>
</comment>